<gene>
    <name evidence="7" type="ORF">D9611_011155</name>
</gene>
<dbReference type="GO" id="GO:0003677">
    <property type="term" value="F:DNA binding"/>
    <property type="evidence" value="ECO:0007669"/>
    <property type="project" value="TreeGrafter"/>
</dbReference>
<dbReference type="Pfam" id="PF04821">
    <property type="entry name" value="TIMELESS"/>
    <property type="match status" value="1"/>
</dbReference>
<feature type="region of interest" description="Disordered" evidence="5">
    <location>
        <begin position="814"/>
        <end position="837"/>
    </location>
</feature>
<organism evidence="7 8">
    <name type="scientific">Ephemerocybe angulata</name>
    <dbReference type="NCBI Taxonomy" id="980116"/>
    <lineage>
        <taxon>Eukaryota</taxon>
        <taxon>Fungi</taxon>
        <taxon>Dikarya</taxon>
        <taxon>Basidiomycota</taxon>
        <taxon>Agaricomycotina</taxon>
        <taxon>Agaricomycetes</taxon>
        <taxon>Agaricomycetidae</taxon>
        <taxon>Agaricales</taxon>
        <taxon>Agaricineae</taxon>
        <taxon>Psathyrellaceae</taxon>
        <taxon>Ephemerocybe</taxon>
    </lineage>
</organism>
<feature type="compositionally biased region" description="Basic residues" evidence="5">
    <location>
        <begin position="1201"/>
        <end position="1217"/>
    </location>
</feature>
<evidence type="ECO:0000256" key="2">
    <source>
        <dbReference type="ARBA" id="ARBA00022880"/>
    </source>
</evidence>
<dbReference type="InterPro" id="IPR044998">
    <property type="entry name" value="Timeless"/>
</dbReference>
<proteinExistence type="predicted"/>
<keyword evidence="3" id="KW-0539">Nucleus</keyword>
<dbReference type="GO" id="GO:0031298">
    <property type="term" value="C:replication fork protection complex"/>
    <property type="evidence" value="ECO:0007669"/>
    <property type="project" value="TreeGrafter"/>
</dbReference>
<evidence type="ECO:0000313" key="7">
    <source>
        <dbReference type="EMBL" id="KAF5339101.1"/>
    </source>
</evidence>
<dbReference type="PANTHER" id="PTHR22940">
    <property type="entry name" value="TIMEOUT/TIMELESS-2"/>
    <property type="match status" value="1"/>
</dbReference>
<dbReference type="OrthoDB" id="310853at2759"/>
<evidence type="ECO:0000256" key="4">
    <source>
        <dbReference type="ARBA" id="ARBA00023306"/>
    </source>
</evidence>
<feature type="compositionally biased region" description="Low complexity" evidence="5">
    <location>
        <begin position="323"/>
        <end position="348"/>
    </location>
</feature>
<feature type="compositionally biased region" description="Basic residues" evidence="5">
    <location>
        <begin position="1098"/>
        <end position="1110"/>
    </location>
</feature>
<evidence type="ECO:0000256" key="5">
    <source>
        <dbReference type="SAM" id="MobiDB-lite"/>
    </source>
</evidence>
<feature type="compositionally biased region" description="Basic and acidic residues" evidence="5">
    <location>
        <begin position="1068"/>
        <end position="1079"/>
    </location>
</feature>
<feature type="compositionally biased region" description="Acidic residues" evidence="5">
    <location>
        <begin position="1184"/>
        <end position="1195"/>
    </location>
</feature>
<feature type="compositionally biased region" description="Gly residues" evidence="5">
    <location>
        <begin position="819"/>
        <end position="832"/>
    </location>
</feature>
<name>A0A8H5FJI6_9AGAR</name>
<dbReference type="GO" id="GO:0043111">
    <property type="term" value="P:replication fork arrest"/>
    <property type="evidence" value="ECO:0007669"/>
    <property type="project" value="TreeGrafter"/>
</dbReference>
<reference evidence="7 8" key="1">
    <citation type="journal article" date="2020" name="ISME J.">
        <title>Uncovering the hidden diversity of litter-decomposition mechanisms in mushroom-forming fungi.</title>
        <authorList>
            <person name="Floudas D."/>
            <person name="Bentzer J."/>
            <person name="Ahren D."/>
            <person name="Johansson T."/>
            <person name="Persson P."/>
            <person name="Tunlid A."/>
        </authorList>
    </citation>
    <scope>NUCLEOTIDE SEQUENCE [LARGE SCALE GENOMIC DNA]</scope>
    <source>
        <strain evidence="7 8">CBS 175.51</strain>
    </source>
</reference>
<dbReference type="GO" id="GO:0006281">
    <property type="term" value="P:DNA repair"/>
    <property type="evidence" value="ECO:0007669"/>
    <property type="project" value="TreeGrafter"/>
</dbReference>
<evidence type="ECO:0000256" key="3">
    <source>
        <dbReference type="ARBA" id="ARBA00023242"/>
    </source>
</evidence>
<keyword evidence="8" id="KW-1185">Reference proteome</keyword>
<dbReference type="PANTHER" id="PTHR22940:SF4">
    <property type="entry name" value="PROTEIN TIMELESS HOMOLOG"/>
    <property type="match status" value="1"/>
</dbReference>
<evidence type="ECO:0000256" key="1">
    <source>
        <dbReference type="ARBA" id="ARBA00004123"/>
    </source>
</evidence>
<keyword evidence="2" id="KW-0236">DNA replication inhibitor</keyword>
<feature type="region of interest" description="Disordered" evidence="5">
    <location>
        <begin position="300"/>
        <end position="358"/>
    </location>
</feature>
<feature type="compositionally biased region" description="Basic residues" evidence="5">
    <location>
        <begin position="1006"/>
        <end position="1016"/>
    </location>
</feature>
<accession>A0A8H5FJI6</accession>
<dbReference type="GO" id="GO:0000076">
    <property type="term" value="P:DNA replication checkpoint signaling"/>
    <property type="evidence" value="ECO:0007669"/>
    <property type="project" value="TreeGrafter"/>
</dbReference>
<feature type="region of interest" description="Disordered" evidence="5">
    <location>
        <begin position="890"/>
        <end position="912"/>
    </location>
</feature>
<protein>
    <recommendedName>
        <fullName evidence="6">Timeless N-terminal domain-containing protein</fullName>
    </recommendedName>
</protein>
<dbReference type="Proteomes" id="UP000541558">
    <property type="component" value="Unassembled WGS sequence"/>
</dbReference>
<feature type="domain" description="Timeless N-terminal" evidence="6">
    <location>
        <begin position="53"/>
        <end position="320"/>
    </location>
</feature>
<evidence type="ECO:0000259" key="6">
    <source>
        <dbReference type="Pfam" id="PF04821"/>
    </source>
</evidence>
<dbReference type="InterPro" id="IPR006906">
    <property type="entry name" value="Timeless_N"/>
</dbReference>
<feature type="compositionally biased region" description="Basic and acidic residues" evidence="5">
    <location>
        <begin position="1111"/>
        <end position="1124"/>
    </location>
</feature>
<feature type="region of interest" description="Disordered" evidence="5">
    <location>
        <begin position="1000"/>
        <end position="1291"/>
    </location>
</feature>
<comment type="subcellular location">
    <subcellularLocation>
        <location evidence="1">Nucleus</location>
    </subcellularLocation>
</comment>
<sequence>MPPTDVIEIPSSDEHDDEHDNDAGPSPTERRTLLTPIITRVVAALGGYEDTLYALGDDVRGCLRDLKRLWRKDDVDDDRTVARIFYETRLLPNDLIPILLQTAGRGLVTDKRAIGCVDLMTAMTWPIDVAEELKELDEELDRAADYTQLIAAHLAYKACLLKPGVMKALFAIMLPPLAKTVKEREERDAQVMSVVLHLIRNLAFIKDPPANSLASSERQEQSGLQSKLIRVLEETHILKLLLTIAANTDNDPLFNNWNTLVLEIFYLLFRGAKPESISQDQAKEPTANLQRLLALEDRTRRDVARKASSRHSRFGTTISVRLNPNKGSSHPSSSSTNPSSSTTPSTTNDGDRRASGSKQFVLHRQAAIHAETASIMDMSKRQRARKAATVDAVGQDHNLSVEARVVLKGVAGEFLEGCFNPFLAGLLKDIRSERAKITEKDNLRLLFVTKWFLEYFLTMQAKESAASASKTKDAAKTRTDGGEEEVKWEFGLIAEVTERVWIVWVLKRMREAMEEKPKAWTELQAGIECLTQLLLLIERLSSTTSDPSLAEAAEVLQQQLVYNGEVLDIALESLRTYKEGTQSLVYLDASVHLAYVLLRGLERWARERGDGTYVRRRMARRRKKKGVTEEEGIPDVEEEPVEVEEDVVQETLFTFEAFEAKFANADVASTLLTYLGRYKEFGSGEQMKRVVGLMHRQAVKAKAEGLFFKVSTLDMFKSILADQKALPREQPYKDLVSLINFILRKFFKALEAEPFLAIETFLAPRANCLSVCVVIYLSNDRPPIYLSISAVIRILPEESGALETVFELGGRGERQRRWGQGGGAGGGRGSRGGAASNPNAQEVVVKKGYSWTDQMGIAIAALVDAGKKSLVTWTQELLKSVVDKRNRIVEETDQKSDGEDEDDNDDAMRLKGPSADAISKFEDEVIPYLSNDHAEAASKNVHLKLLFRLCKFFLRDEDADEDDELEWYIPQAILPSELEQCCNVIAQFLESPFELGGKKASELMQKKRRRRTRRQRSASASGDEGDGALSDAPARRQKRKKKEKEQVQYKSAQFIEDSDEEYGDMEAFMERERVQREKAQLAAALGGDTSKPLGMKAKGTKKRRKRKGKGKGADADADAGREGEGGDGGSGGAAAESSRPASRNGNADSGEEARGSGLGDGEDEEGSDGGSAPDPHASAKSSDVEDGDAPGDVDDTPVSRPRPKPRPRPVPRKRKASRSPGRDDAGRGRARSVLEEDDQSGGSSPPRSEAVEEPELAVSERGSPNGSEDGGEAVRTARRAKRLVLSDSDEE</sequence>
<dbReference type="EMBL" id="JAACJK010000009">
    <property type="protein sequence ID" value="KAF5339101.1"/>
    <property type="molecule type" value="Genomic_DNA"/>
</dbReference>
<feature type="region of interest" description="Disordered" evidence="5">
    <location>
        <begin position="1"/>
        <end position="30"/>
    </location>
</feature>
<keyword evidence="4" id="KW-0131">Cell cycle</keyword>
<evidence type="ECO:0000313" key="8">
    <source>
        <dbReference type="Proteomes" id="UP000541558"/>
    </source>
</evidence>
<comment type="caution">
    <text evidence="7">The sequence shown here is derived from an EMBL/GenBank/DDBJ whole genome shotgun (WGS) entry which is preliminary data.</text>
</comment>